<dbReference type="Pfam" id="PF03153">
    <property type="entry name" value="TFIIA"/>
    <property type="match status" value="1"/>
</dbReference>
<dbReference type="EMBL" id="ML732150">
    <property type="protein sequence ID" value="KAB8079548.1"/>
    <property type="molecule type" value="Genomic_DNA"/>
</dbReference>
<evidence type="ECO:0000313" key="1">
    <source>
        <dbReference type="EMBL" id="KAB8079548.1"/>
    </source>
</evidence>
<evidence type="ECO:0000313" key="2">
    <source>
        <dbReference type="Proteomes" id="UP000326565"/>
    </source>
</evidence>
<gene>
    <name evidence="1" type="ORF">BDV29DRAFT_164630</name>
</gene>
<organism evidence="1 2">
    <name type="scientific">Aspergillus leporis</name>
    <dbReference type="NCBI Taxonomy" id="41062"/>
    <lineage>
        <taxon>Eukaryota</taxon>
        <taxon>Fungi</taxon>
        <taxon>Dikarya</taxon>
        <taxon>Ascomycota</taxon>
        <taxon>Pezizomycotina</taxon>
        <taxon>Eurotiomycetes</taxon>
        <taxon>Eurotiomycetidae</taxon>
        <taxon>Eurotiales</taxon>
        <taxon>Aspergillaceae</taxon>
        <taxon>Aspergillus</taxon>
        <taxon>Aspergillus subgen. Circumdati</taxon>
    </lineage>
</organism>
<dbReference type="Gene3D" id="1.10.287.100">
    <property type="match status" value="1"/>
</dbReference>
<dbReference type="Proteomes" id="UP000326565">
    <property type="component" value="Unassembled WGS sequence"/>
</dbReference>
<dbReference type="GO" id="GO:0005672">
    <property type="term" value="C:transcription factor TFIIA complex"/>
    <property type="evidence" value="ECO:0007669"/>
    <property type="project" value="InterPro"/>
</dbReference>
<proteinExistence type="predicted"/>
<accession>A0A5N5XFN1</accession>
<dbReference type="GO" id="GO:0006367">
    <property type="term" value="P:transcription initiation at RNA polymerase II promoter"/>
    <property type="evidence" value="ECO:0007669"/>
    <property type="project" value="InterPro"/>
</dbReference>
<protein>
    <submittedName>
        <fullName evidence="1">Uncharacterized protein</fullName>
    </submittedName>
</protein>
<keyword evidence="2" id="KW-1185">Reference proteome</keyword>
<reference evidence="1 2" key="1">
    <citation type="submission" date="2019-04" db="EMBL/GenBank/DDBJ databases">
        <title>Friends and foes A comparative genomics study of 23 Aspergillus species from section Flavi.</title>
        <authorList>
            <consortium name="DOE Joint Genome Institute"/>
            <person name="Kjaerbolling I."/>
            <person name="Vesth T."/>
            <person name="Frisvad J.C."/>
            <person name="Nybo J.L."/>
            <person name="Theobald S."/>
            <person name="Kildgaard S."/>
            <person name="Isbrandt T."/>
            <person name="Kuo A."/>
            <person name="Sato A."/>
            <person name="Lyhne E.K."/>
            <person name="Kogle M.E."/>
            <person name="Wiebenga A."/>
            <person name="Kun R.S."/>
            <person name="Lubbers R.J."/>
            <person name="Makela M.R."/>
            <person name="Barry K."/>
            <person name="Chovatia M."/>
            <person name="Clum A."/>
            <person name="Daum C."/>
            <person name="Haridas S."/>
            <person name="He G."/>
            <person name="LaButti K."/>
            <person name="Lipzen A."/>
            <person name="Mondo S."/>
            <person name="Riley R."/>
            <person name="Salamov A."/>
            <person name="Simmons B.A."/>
            <person name="Magnuson J.K."/>
            <person name="Henrissat B."/>
            <person name="Mortensen U.H."/>
            <person name="Larsen T.O."/>
            <person name="Devries R.P."/>
            <person name="Grigoriev I.V."/>
            <person name="Machida M."/>
            <person name="Baker S.E."/>
            <person name="Andersen M.R."/>
        </authorList>
    </citation>
    <scope>NUCLEOTIDE SEQUENCE [LARGE SCALE GENOMIC DNA]</scope>
    <source>
        <strain evidence="1 2">CBS 151.66</strain>
    </source>
</reference>
<name>A0A5N5XFN1_9EURO</name>
<dbReference type="InterPro" id="IPR004855">
    <property type="entry name" value="TFIIA_asu/bsu"/>
</dbReference>
<sequence>MSNQQVGTVFDRVIQEVCDGSQVDFEESGVDQQTLLDLRKVSSKIYSIFEMDFRGFFGESGNEGGIDAGFHGSRPNAGSESCGRRQCLWGGLPAF</sequence>
<dbReference type="SUPFAM" id="SSF47396">
    <property type="entry name" value="Transcription factor IIA (TFIIA), alpha-helical domain"/>
    <property type="match status" value="1"/>
</dbReference>
<dbReference type="OrthoDB" id="6275927at2759"/>
<dbReference type="AlphaFoldDB" id="A0A5N5XFN1"/>